<keyword evidence="1" id="KW-1185">Reference proteome</keyword>
<protein>
    <submittedName>
        <fullName evidence="2">Candidate secreted effector</fullName>
    </submittedName>
</protein>
<accession>A0A914MGC2</accession>
<name>A0A914MGC2_MELIC</name>
<dbReference type="AlphaFoldDB" id="A0A914MGC2"/>
<reference evidence="2" key="1">
    <citation type="submission" date="2022-11" db="UniProtKB">
        <authorList>
            <consortium name="WormBaseParasite"/>
        </authorList>
    </citation>
    <scope>IDENTIFICATION</scope>
</reference>
<evidence type="ECO:0000313" key="2">
    <source>
        <dbReference type="WBParaSite" id="Minc3s01840g26665"/>
    </source>
</evidence>
<proteinExistence type="predicted"/>
<dbReference type="WBParaSite" id="Minc3s01840g26665">
    <property type="protein sequence ID" value="Minc3s01840g26665"/>
    <property type="gene ID" value="Minc3s01840g26665"/>
</dbReference>
<dbReference type="Proteomes" id="UP000887563">
    <property type="component" value="Unplaced"/>
</dbReference>
<evidence type="ECO:0000313" key="1">
    <source>
        <dbReference type="Proteomes" id="UP000887563"/>
    </source>
</evidence>
<sequence>MKGNIFDSFNYSPSNIVWNVNERYFRPLKLHKNRFDCLSKINISACWINRIICKSCSYSGTPQENRNIIKSWSQT</sequence>
<organism evidence="1 2">
    <name type="scientific">Meloidogyne incognita</name>
    <name type="common">Southern root-knot nematode worm</name>
    <name type="synonym">Oxyuris incognita</name>
    <dbReference type="NCBI Taxonomy" id="6306"/>
    <lineage>
        <taxon>Eukaryota</taxon>
        <taxon>Metazoa</taxon>
        <taxon>Ecdysozoa</taxon>
        <taxon>Nematoda</taxon>
        <taxon>Chromadorea</taxon>
        <taxon>Rhabditida</taxon>
        <taxon>Tylenchina</taxon>
        <taxon>Tylenchomorpha</taxon>
        <taxon>Tylenchoidea</taxon>
        <taxon>Meloidogynidae</taxon>
        <taxon>Meloidogyninae</taxon>
        <taxon>Meloidogyne</taxon>
        <taxon>Meloidogyne incognita group</taxon>
    </lineage>
</organism>